<comment type="caution">
    <text evidence="1">The sequence shown here is derived from an EMBL/GenBank/DDBJ whole genome shotgun (WGS) entry which is preliminary data.</text>
</comment>
<accession>A0A0F9VWK7</accession>
<protein>
    <recommendedName>
        <fullName evidence="2">YtkA-like domain-containing protein</fullName>
    </recommendedName>
</protein>
<name>A0A0F9VWK7_9ZZZZ</name>
<sequence>MGQGTYKVGEVIEVTYQAKGSTTGLTDVVMEIYDETGAKDIPIFPDVIMTEVGSTGRYYGVFTPDVVGVWKVLIDSATASGKMVKQFDVVLHNIDSIGGAVDSVKSTVEGITSRPLLG</sequence>
<evidence type="ECO:0000313" key="1">
    <source>
        <dbReference type="EMBL" id="KKN77831.1"/>
    </source>
</evidence>
<evidence type="ECO:0008006" key="2">
    <source>
        <dbReference type="Google" id="ProtNLM"/>
    </source>
</evidence>
<dbReference type="AlphaFoldDB" id="A0A0F9VWK7"/>
<dbReference type="EMBL" id="LAZR01000272">
    <property type="protein sequence ID" value="KKN77831.1"/>
    <property type="molecule type" value="Genomic_DNA"/>
</dbReference>
<gene>
    <name evidence="1" type="ORF">LCGC14_0355680</name>
</gene>
<reference evidence="1" key="1">
    <citation type="journal article" date="2015" name="Nature">
        <title>Complex archaea that bridge the gap between prokaryotes and eukaryotes.</title>
        <authorList>
            <person name="Spang A."/>
            <person name="Saw J.H."/>
            <person name="Jorgensen S.L."/>
            <person name="Zaremba-Niedzwiedzka K."/>
            <person name="Martijn J."/>
            <person name="Lind A.E."/>
            <person name="van Eijk R."/>
            <person name="Schleper C."/>
            <person name="Guy L."/>
            <person name="Ettema T.J."/>
        </authorList>
    </citation>
    <scope>NUCLEOTIDE SEQUENCE</scope>
</reference>
<organism evidence="1">
    <name type="scientific">marine sediment metagenome</name>
    <dbReference type="NCBI Taxonomy" id="412755"/>
    <lineage>
        <taxon>unclassified sequences</taxon>
        <taxon>metagenomes</taxon>
        <taxon>ecological metagenomes</taxon>
    </lineage>
</organism>
<proteinExistence type="predicted"/>